<evidence type="ECO:0000256" key="1">
    <source>
        <dbReference type="SAM" id="MobiDB-lite"/>
    </source>
</evidence>
<keyword evidence="2" id="KW-0812">Transmembrane</keyword>
<keyword evidence="2" id="KW-1133">Transmembrane helix</keyword>
<name>A0A917SST4_9ACTN</name>
<dbReference type="AlphaFoldDB" id="A0A917SST4"/>
<dbReference type="Proteomes" id="UP000655208">
    <property type="component" value="Unassembled WGS sequence"/>
</dbReference>
<protein>
    <submittedName>
        <fullName evidence="3">Uncharacterized protein</fullName>
    </submittedName>
</protein>
<accession>A0A917SST4</accession>
<evidence type="ECO:0000256" key="2">
    <source>
        <dbReference type="SAM" id="Phobius"/>
    </source>
</evidence>
<keyword evidence="2" id="KW-0472">Membrane</keyword>
<feature type="region of interest" description="Disordered" evidence="1">
    <location>
        <begin position="1"/>
        <end position="50"/>
    </location>
</feature>
<sequence length="150" mass="14978">MSDPDTLPLPLGDRADPSPVVAAGPGPGDPPAGVPTSTTVPGRIRAGGRPGPVRTAAAVRTLAGVLSAGSVVVGLVLVLSPWWAPLVLAGSGLDRAAGAAPGRSVPQLVAGLLGEAVRLLSRRWRPAARLAAASGVVVLCLAALAWGWWR</sequence>
<comment type="caution">
    <text evidence="3">The sequence shown here is derived from an EMBL/GenBank/DDBJ whole genome shotgun (WGS) entry which is preliminary data.</text>
</comment>
<feature type="transmembrane region" description="Helical" evidence="2">
    <location>
        <begin position="128"/>
        <end position="149"/>
    </location>
</feature>
<dbReference type="EMBL" id="BMNA01000002">
    <property type="protein sequence ID" value="GGL95749.1"/>
    <property type="molecule type" value="Genomic_DNA"/>
</dbReference>
<evidence type="ECO:0000313" key="4">
    <source>
        <dbReference type="Proteomes" id="UP000655208"/>
    </source>
</evidence>
<dbReference type="RefSeq" id="WP_188940760.1">
    <property type="nucleotide sequence ID" value="NZ_BMNA01000002.1"/>
</dbReference>
<proteinExistence type="predicted"/>
<gene>
    <name evidence="3" type="ORF">GCM10011594_14270</name>
</gene>
<evidence type="ECO:0000313" key="3">
    <source>
        <dbReference type="EMBL" id="GGL95749.1"/>
    </source>
</evidence>
<organism evidence="3 4">
    <name type="scientific">Nakamurella endophytica</name>
    <dbReference type="NCBI Taxonomy" id="1748367"/>
    <lineage>
        <taxon>Bacteria</taxon>
        <taxon>Bacillati</taxon>
        <taxon>Actinomycetota</taxon>
        <taxon>Actinomycetes</taxon>
        <taxon>Nakamurellales</taxon>
        <taxon>Nakamurellaceae</taxon>
        <taxon>Nakamurella</taxon>
    </lineage>
</organism>
<reference evidence="3" key="1">
    <citation type="journal article" date="2014" name="Int. J. Syst. Evol. Microbiol.">
        <title>Complete genome sequence of Corynebacterium casei LMG S-19264T (=DSM 44701T), isolated from a smear-ripened cheese.</title>
        <authorList>
            <consortium name="US DOE Joint Genome Institute (JGI-PGF)"/>
            <person name="Walter F."/>
            <person name="Albersmeier A."/>
            <person name="Kalinowski J."/>
            <person name="Ruckert C."/>
        </authorList>
    </citation>
    <scope>NUCLEOTIDE SEQUENCE</scope>
    <source>
        <strain evidence="3">CGMCC 4.7308</strain>
    </source>
</reference>
<keyword evidence="4" id="KW-1185">Reference proteome</keyword>
<feature type="transmembrane region" description="Helical" evidence="2">
    <location>
        <begin position="62"/>
        <end position="84"/>
    </location>
</feature>
<reference evidence="3" key="2">
    <citation type="submission" date="2020-09" db="EMBL/GenBank/DDBJ databases">
        <authorList>
            <person name="Sun Q."/>
            <person name="Zhou Y."/>
        </authorList>
    </citation>
    <scope>NUCLEOTIDE SEQUENCE</scope>
    <source>
        <strain evidence="3">CGMCC 4.7308</strain>
    </source>
</reference>